<dbReference type="EMBL" id="LCKS01000002">
    <property type="protein sequence ID" value="KKU03272.1"/>
    <property type="molecule type" value="Genomic_DNA"/>
</dbReference>
<protein>
    <recommendedName>
        <fullName evidence="6">Phospho-N-acetylmuramoyl-pentapeptide-transferase</fullName>
        <ecNumber evidence="6">2.7.8.13</ecNumber>
    </recommendedName>
    <alternativeName>
        <fullName evidence="6">UDP-MurNAc-pentapeptide phosphotransferase</fullName>
    </alternativeName>
</protein>
<comment type="function">
    <text evidence="6">Catalyzes the initial step of the lipid cycle reactions in the biosynthesis of the cell wall peptidoglycan: transfers peptidoglycan precursor phospho-MurNAc-pentapeptide from UDP-MurNAc-pentapeptide onto the lipid carrier undecaprenyl phosphate, yielding undecaprenyl-pyrophosphoryl-MurNAc-pentapeptide, known as lipid I.</text>
</comment>
<feature type="transmembrane region" description="Helical" evidence="6">
    <location>
        <begin position="249"/>
        <end position="270"/>
    </location>
</feature>
<dbReference type="GO" id="GO:0046872">
    <property type="term" value="F:metal ion binding"/>
    <property type="evidence" value="ECO:0007669"/>
    <property type="project" value="UniProtKB-KW"/>
</dbReference>
<proteinExistence type="inferred from homology"/>
<dbReference type="GO" id="GO:0051992">
    <property type="term" value="F:UDP-N-acetylmuramoyl-L-alanyl-D-glutamyl-meso-2,6-diaminopimelyl-D-alanyl-D-alanine:undecaprenyl-phosphate transferase activity"/>
    <property type="evidence" value="ECO:0007669"/>
    <property type="project" value="RHEA"/>
</dbReference>
<feature type="transmembrane region" description="Helical" evidence="6">
    <location>
        <begin position="168"/>
        <end position="188"/>
    </location>
</feature>
<dbReference type="CDD" id="cd06852">
    <property type="entry name" value="GT_MraY"/>
    <property type="match status" value="1"/>
</dbReference>
<dbReference type="InterPro" id="IPR003524">
    <property type="entry name" value="PNAcMuramoyl-5peptid_Trfase"/>
</dbReference>
<evidence type="ECO:0000256" key="3">
    <source>
        <dbReference type="ARBA" id="ARBA00022692"/>
    </source>
</evidence>
<dbReference type="GO" id="GO:0071555">
    <property type="term" value="P:cell wall organization"/>
    <property type="evidence" value="ECO:0007669"/>
    <property type="project" value="UniProtKB-KW"/>
</dbReference>
<comment type="caution">
    <text evidence="7">The sequence shown here is derived from an EMBL/GenBank/DDBJ whole genome shotgun (WGS) entry which is preliminary data.</text>
</comment>
<dbReference type="GO" id="GO:0008963">
    <property type="term" value="F:phospho-N-acetylmuramoyl-pentapeptide-transferase activity"/>
    <property type="evidence" value="ECO:0007669"/>
    <property type="project" value="UniProtKB-UniRule"/>
</dbReference>
<dbReference type="Proteomes" id="UP000034264">
    <property type="component" value="Unassembled WGS sequence"/>
</dbReference>
<dbReference type="UniPathway" id="UPA00219"/>
<feature type="transmembrane region" description="Helical" evidence="6">
    <location>
        <begin position="276"/>
        <end position="295"/>
    </location>
</feature>
<dbReference type="HAMAP" id="MF_00038">
    <property type="entry name" value="MraY"/>
    <property type="match status" value="1"/>
</dbReference>
<name>A0A0G1M599_9BACT</name>
<dbReference type="AlphaFoldDB" id="A0A0G1M599"/>
<evidence type="ECO:0000256" key="1">
    <source>
        <dbReference type="ARBA" id="ARBA00004141"/>
    </source>
</evidence>
<dbReference type="InterPro" id="IPR000715">
    <property type="entry name" value="Glycosyl_transferase_4"/>
</dbReference>
<keyword evidence="4 6" id="KW-1133">Transmembrane helix</keyword>
<keyword evidence="2 6" id="KW-0808">Transferase</keyword>
<comment type="subcellular location">
    <subcellularLocation>
        <location evidence="6">Cell membrane</location>
        <topology evidence="6">Multi-pass membrane protein</topology>
    </subcellularLocation>
    <subcellularLocation>
        <location evidence="1">Membrane</location>
        <topology evidence="1">Multi-pass membrane protein</topology>
    </subcellularLocation>
</comment>
<dbReference type="Pfam" id="PF00953">
    <property type="entry name" value="Glycos_transf_4"/>
    <property type="match status" value="1"/>
</dbReference>
<dbReference type="EC" id="2.7.8.13" evidence="6"/>
<dbReference type="GO" id="GO:0051301">
    <property type="term" value="P:cell division"/>
    <property type="evidence" value="ECO:0007669"/>
    <property type="project" value="UniProtKB-KW"/>
</dbReference>
<feature type="transmembrane region" description="Helical" evidence="6">
    <location>
        <begin position="140"/>
        <end position="162"/>
    </location>
</feature>
<keyword evidence="6" id="KW-0573">Peptidoglycan synthesis</keyword>
<keyword evidence="6" id="KW-0132">Cell division</keyword>
<feature type="transmembrane region" description="Helical" evidence="6">
    <location>
        <begin position="6"/>
        <end position="27"/>
    </location>
</feature>
<feature type="transmembrane region" description="Helical" evidence="6">
    <location>
        <begin position="101"/>
        <end position="120"/>
    </location>
</feature>
<comment type="similarity">
    <text evidence="6">Belongs to the glycosyltransferase 4 family. MraY subfamily.</text>
</comment>
<accession>A0A0G1M599</accession>
<keyword evidence="6" id="KW-0460">Magnesium</keyword>
<dbReference type="GO" id="GO:0009252">
    <property type="term" value="P:peptidoglycan biosynthetic process"/>
    <property type="evidence" value="ECO:0007669"/>
    <property type="project" value="UniProtKB-UniRule"/>
</dbReference>
<sequence length="345" mass="38321">MALYLGILIFSFIVTSIAIVPFIDYLYRLRFTRRDERADITATDTPEFRKLHQLHSKKVGTPIGGGVLIITLVTLLYALLFPIISRLGVYITSAFPIKEELNIIFFTFISFGLLGLYDDIMKIFGFAKTGFFGLRVRHKLIIQILLSVTIASMLFFNLRVQIVNIPNIGILNLGWLYIPLAAFLITAFTNSFDFTDGLDGLSCGALLICLLAFWALAVASLDTPLSIFIALWIGGLIAFLYFNVYPARIWLGNAGGLAFGATLAVVGLLLGKIVALLVIGGIFIVEGGSSFLQIMSRKLFNRRVFPIAPIHHLLQVRGWEEPKIVMRAWLAGIMLAIFGLWLAQL</sequence>
<feature type="transmembrane region" description="Helical" evidence="6">
    <location>
        <begin position="200"/>
        <end position="219"/>
    </location>
</feature>
<gene>
    <name evidence="6" type="primary">mraY</name>
    <name evidence="7" type="ORF">UX05_C0002G0028</name>
</gene>
<comment type="pathway">
    <text evidence="6">Cell wall biogenesis; peptidoglycan biosynthesis.</text>
</comment>
<comment type="cofactor">
    <cofactor evidence="6">
        <name>Mg(2+)</name>
        <dbReference type="ChEBI" id="CHEBI:18420"/>
    </cofactor>
</comment>
<keyword evidence="6" id="KW-0131">Cell cycle</keyword>
<comment type="catalytic activity">
    <reaction evidence="6">
        <text>UDP-N-acetyl-alpha-D-muramoyl-L-alanyl-gamma-D-glutamyl-meso-2,6-diaminopimeloyl-D-alanyl-D-alanine + di-trans,octa-cis-undecaprenyl phosphate = di-trans,octa-cis-undecaprenyl diphospho-N-acetyl-alpha-D-muramoyl-L-alanyl-D-glutamyl-meso-2,6-diaminopimeloyl-D-alanyl-D-alanine + UMP</text>
        <dbReference type="Rhea" id="RHEA:28386"/>
        <dbReference type="ChEBI" id="CHEBI:57865"/>
        <dbReference type="ChEBI" id="CHEBI:60392"/>
        <dbReference type="ChEBI" id="CHEBI:61386"/>
        <dbReference type="ChEBI" id="CHEBI:61387"/>
        <dbReference type="EC" id="2.7.8.13"/>
    </reaction>
</comment>
<evidence type="ECO:0000256" key="6">
    <source>
        <dbReference type="HAMAP-Rule" id="MF_00038"/>
    </source>
</evidence>
<reference evidence="7 8" key="1">
    <citation type="journal article" date="2015" name="Nature">
        <title>rRNA introns, odd ribosomes, and small enigmatic genomes across a large radiation of phyla.</title>
        <authorList>
            <person name="Brown C.T."/>
            <person name="Hug L.A."/>
            <person name="Thomas B.C."/>
            <person name="Sharon I."/>
            <person name="Castelle C.J."/>
            <person name="Singh A."/>
            <person name="Wilkins M.J."/>
            <person name="Williams K.H."/>
            <person name="Banfield J.F."/>
        </authorList>
    </citation>
    <scope>NUCLEOTIDE SEQUENCE [LARGE SCALE GENOMIC DNA]</scope>
</reference>
<dbReference type="PANTHER" id="PTHR22926">
    <property type="entry name" value="PHOSPHO-N-ACETYLMURAMOYL-PENTAPEPTIDE-TRANSFERASE"/>
    <property type="match status" value="1"/>
</dbReference>
<evidence type="ECO:0000256" key="2">
    <source>
        <dbReference type="ARBA" id="ARBA00022679"/>
    </source>
</evidence>
<feature type="transmembrane region" description="Helical" evidence="6">
    <location>
        <begin position="59"/>
        <end position="81"/>
    </location>
</feature>
<evidence type="ECO:0000256" key="5">
    <source>
        <dbReference type="ARBA" id="ARBA00023136"/>
    </source>
</evidence>
<keyword evidence="6" id="KW-0133">Cell shape</keyword>
<evidence type="ECO:0000313" key="7">
    <source>
        <dbReference type="EMBL" id="KKU03272.1"/>
    </source>
</evidence>
<organism evidence="7 8">
    <name type="scientific">Candidatus Amesbacteria bacterium GW2011_GWC2_45_19</name>
    <dbReference type="NCBI Taxonomy" id="1618366"/>
    <lineage>
        <taxon>Bacteria</taxon>
        <taxon>Candidatus Amesiibacteriota</taxon>
    </lineage>
</organism>
<keyword evidence="6" id="KW-0479">Metal-binding</keyword>
<keyword evidence="6" id="KW-1003">Cell membrane</keyword>
<evidence type="ECO:0000313" key="8">
    <source>
        <dbReference type="Proteomes" id="UP000034264"/>
    </source>
</evidence>
<dbReference type="GO" id="GO:0008360">
    <property type="term" value="P:regulation of cell shape"/>
    <property type="evidence" value="ECO:0007669"/>
    <property type="project" value="UniProtKB-KW"/>
</dbReference>
<keyword evidence="5 6" id="KW-0472">Membrane</keyword>
<dbReference type="PANTHER" id="PTHR22926:SF5">
    <property type="entry name" value="PHOSPHO-N-ACETYLMURAMOYL-PENTAPEPTIDE-TRANSFERASE HOMOLOG"/>
    <property type="match status" value="1"/>
</dbReference>
<evidence type="ECO:0000256" key="4">
    <source>
        <dbReference type="ARBA" id="ARBA00022989"/>
    </source>
</evidence>
<dbReference type="GO" id="GO:0005886">
    <property type="term" value="C:plasma membrane"/>
    <property type="evidence" value="ECO:0007669"/>
    <property type="project" value="UniProtKB-SubCell"/>
</dbReference>
<keyword evidence="3 6" id="KW-0812">Transmembrane</keyword>
<feature type="transmembrane region" description="Helical" evidence="6">
    <location>
        <begin position="225"/>
        <end position="242"/>
    </location>
</feature>
<feature type="transmembrane region" description="Helical" evidence="6">
    <location>
        <begin position="324"/>
        <end position="343"/>
    </location>
</feature>
<keyword evidence="6" id="KW-0961">Cell wall biogenesis/degradation</keyword>